<evidence type="ECO:0000313" key="4">
    <source>
        <dbReference type="Proteomes" id="UP000006039"/>
    </source>
</evidence>
<gene>
    <name evidence="3" type="primary">20347622</name>
    <name evidence="2" type="ORF">GGTG_07164</name>
</gene>
<reference evidence="4" key="1">
    <citation type="submission" date="2010-07" db="EMBL/GenBank/DDBJ databases">
        <title>The genome sequence of Gaeumannomyces graminis var. tritici strain R3-111a-1.</title>
        <authorList>
            <consortium name="The Broad Institute Genome Sequencing Platform"/>
            <person name="Ma L.-J."/>
            <person name="Dead R."/>
            <person name="Young S."/>
            <person name="Zeng Q."/>
            <person name="Koehrsen M."/>
            <person name="Alvarado L."/>
            <person name="Berlin A."/>
            <person name="Chapman S.B."/>
            <person name="Chen Z."/>
            <person name="Freedman E."/>
            <person name="Gellesch M."/>
            <person name="Goldberg J."/>
            <person name="Griggs A."/>
            <person name="Gujja S."/>
            <person name="Heilman E.R."/>
            <person name="Heiman D."/>
            <person name="Hepburn T."/>
            <person name="Howarth C."/>
            <person name="Jen D."/>
            <person name="Larson L."/>
            <person name="Mehta T."/>
            <person name="Neiman D."/>
            <person name="Pearson M."/>
            <person name="Roberts A."/>
            <person name="Saif S."/>
            <person name="Shea T."/>
            <person name="Shenoy N."/>
            <person name="Sisk P."/>
            <person name="Stolte C."/>
            <person name="Sykes S."/>
            <person name="Walk T."/>
            <person name="White J."/>
            <person name="Yandava C."/>
            <person name="Haas B."/>
            <person name="Nusbaum C."/>
            <person name="Birren B."/>
        </authorList>
    </citation>
    <scope>NUCLEOTIDE SEQUENCE [LARGE SCALE GENOMIC DNA]</scope>
    <source>
        <strain evidence="4">R3-111a-1</strain>
    </source>
</reference>
<dbReference type="HOGENOM" id="CLU_1199880_0_0_1"/>
<accession>J3P0W8</accession>
<protein>
    <submittedName>
        <fullName evidence="2 3">Uncharacterized protein</fullName>
    </submittedName>
</protein>
<reference evidence="2" key="3">
    <citation type="submission" date="2010-09" db="EMBL/GenBank/DDBJ databases">
        <title>Annotation of Gaeumannomyces graminis var. tritici R3-111a-1.</title>
        <authorList>
            <consortium name="The Broad Institute Genome Sequencing Platform"/>
            <person name="Ma L.-J."/>
            <person name="Dead R."/>
            <person name="Young S.K."/>
            <person name="Zeng Q."/>
            <person name="Gargeya S."/>
            <person name="Fitzgerald M."/>
            <person name="Haas B."/>
            <person name="Abouelleil A."/>
            <person name="Alvarado L."/>
            <person name="Arachchi H.M."/>
            <person name="Berlin A."/>
            <person name="Brown A."/>
            <person name="Chapman S.B."/>
            <person name="Chen Z."/>
            <person name="Dunbar C."/>
            <person name="Freedman E."/>
            <person name="Gearin G."/>
            <person name="Gellesch M."/>
            <person name="Goldberg J."/>
            <person name="Griggs A."/>
            <person name="Gujja S."/>
            <person name="Heiman D."/>
            <person name="Howarth C."/>
            <person name="Larson L."/>
            <person name="Lui A."/>
            <person name="MacDonald P.J.P."/>
            <person name="Mehta T."/>
            <person name="Montmayeur A."/>
            <person name="Murphy C."/>
            <person name="Neiman D."/>
            <person name="Pearson M."/>
            <person name="Priest M."/>
            <person name="Roberts A."/>
            <person name="Saif S."/>
            <person name="Shea T."/>
            <person name="Shenoy N."/>
            <person name="Sisk P."/>
            <person name="Stolte C."/>
            <person name="Sykes S."/>
            <person name="Yandava C."/>
            <person name="Wortman J."/>
            <person name="Nusbaum C."/>
            <person name="Birren B."/>
        </authorList>
    </citation>
    <scope>NUCLEOTIDE SEQUENCE</scope>
    <source>
        <strain evidence="2">R3-111a-1</strain>
    </source>
</reference>
<dbReference type="EMBL" id="GL385397">
    <property type="protein sequence ID" value="EJT77252.1"/>
    <property type="molecule type" value="Genomic_DNA"/>
</dbReference>
<dbReference type="AlphaFoldDB" id="J3P0W8"/>
<feature type="compositionally biased region" description="Basic and acidic residues" evidence="1">
    <location>
        <begin position="210"/>
        <end position="220"/>
    </location>
</feature>
<name>J3P0W8_GAET3</name>
<evidence type="ECO:0000313" key="2">
    <source>
        <dbReference type="EMBL" id="EJT77252.1"/>
    </source>
</evidence>
<feature type="region of interest" description="Disordered" evidence="1">
    <location>
        <begin position="210"/>
        <end position="231"/>
    </location>
</feature>
<dbReference type="RefSeq" id="XP_009223252.1">
    <property type="nucleotide sequence ID" value="XM_009224988.1"/>
</dbReference>
<dbReference type="OrthoDB" id="10562255at2759"/>
<reference evidence="3" key="5">
    <citation type="submission" date="2018-04" db="UniProtKB">
        <authorList>
            <consortium name="EnsemblFungi"/>
        </authorList>
    </citation>
    <scope>IDENTIFICATION</scope>
    <source>
        <strain evidence="3">R3-111a-1</strain>
    </source>
</reference>
<reference evidence="2" key="2">
    <citation type="submission" date="2010-07" db="EMBL/GenBank/DDBJ databases">
        <authorList>
            <consortium name="The Broad Institute Genome Sequencing Platform"/>
            <consortium name="Broad Institute Genome Sequencing Center for Infectious Disease"/>
            <person name="Ma L.-J."/>
            <person name="Dead R."/>
            <person name="Young S."/>
            <person name="Zeng Q."/>
            <person name="Koehrsen M."/>
            <person name="Alvarado L."/>
            <person name="Berlin A."/>
            <person name="Chapman S.B."/>
            <person name="Chen Z."/>
            <person name="Freedman E."/>
            <person name="Gellesch M."/>
            <person name="Goldberg J."/>
            <person name="Griggs A."/>
            <person name="Gujja S."/>
            <person name="Heilman E.R."/>
            <person name="Heiman D."/>
            <person name="Hepburn T."/>
            <person name="Howarth C."/>
            <person name="Jen D."/>
            <person name="Larson L."/>
            <person name="Mehta T."/>
            <person name="Neiman D."/>
            <person name="Pearson M."/>
            <person name="Roberts A."/>
            <person name="Saif S."/>
            <person name="Shea T."/>
            <person name="Shenoy N."/>
            <person name="Sisk P."/>
            <person name="Stolte C."/>
            <person name="Sykes S."/>
            <person name="Walk T."/>
            <person name="White J."/>
            <person name="Yandava C."/>
            <person name="Haas B."/>
            <person name="Nusbaum C."/>
            <person name="Birren B."/>
        </authorList>
    </citation>
    <scope>NUCLEOTIDE SEQUENCE</scope>
    <source>
        <strain evidence="2">R3-111a-1</strain>
    </source>
</reference>
<sequence length="231" mass="24972">MSFPAAAAVGFAACGALVAAAITLAICRLQPTKREPIDNEAQDVVPTEPQAIVPTQPQVVVPLILGHPGIRYISRSMNEPGPLLTTLAKNLKNGVRSMVANCCMRANEYKPVDISLSPIIAAAGDGEDWEELLNHPIGRYWGLQALVMRVIARWMDPESDPDHTLIPPDLLRLYQTSIAKPVKDPKLQAALAAWPKITYNFMSEAGETMMRRSGADDARPGGKRNSAIASP</sequence>
<proteinExistence type="predicted"/>
<dbReference type="Proteomes" id="UP000006039">
    <property type="component" value="Unassembled WGS sequence"/>
</dbReference>
<dbReference type="eggNOG" id="ENOG502RN5Z">
    <property type="taxonomic scope" value="Eukaryota"/>
</dbReference>
<evidence type="ECO:0000313" key="3">
    <source>
        <dbReference type="EnsemblFungi" id="EJT77252"/>
    </source>
</evidence>
<evidence type="ECO:0000256" key="1">
    <source>
        <dbReference type="SAM" id="MobiDB-lite"/>
    </source>
</evidence>
<reference evidence="3" key="4">
    <citation type="journal article" date="2015" name="G3 (Bethesda)">
        <title>Genome sequences of three phytopathogenic species of the Magnaporthaceae family of fungi.</title>
        <authorList>
            <person name="Okagaki L.H."/>
            <person name="Nunes C.C."/>
            <person name="Sailsbery J."/>
            <person name="Clay B."/>
            <person name="Brown D."/>
            <person name="John T."/>
            <person name="Oh Y."/>
            <person name="Young N."/>
            <person name="Fitzgerald M."/>
            <person name="Haas B.J."/>
            <person name="Zeng Q."/>
            <person name="Young S."/>
            <person name="Adiconis X."/>
            <person name="Fan L."/>
            <person name="Levin J.Z."/>
            <person name="Mitchell T.K."/>
            <person name="Okubara P.A."/>
            <person name="Farman M.L."/>
            <person name="Kohn L.M."/>
            <person name="Birren B."/>
            <person name="Ma L.-J."/>
            <person name="Dean R.A."/>
        </authorList>
    </citation>
    <scope>NUCLEOTIDE SEQUENCE</scope>
    <source>
        <strain evidence="3">R3-111a-1</strain>
    </source>
</reference>
<dbReference type="VEuPathDB" id="FungiDB:GGTG_07164"/>
<dbReference type="EnsemblFungi" id="EJT77252">
    <property type="protein sequence ID" value="EJT77252"/>
    <property type="gene ID" value="GGTG_07164"/>
</dbReference>
<dbReference type="GeneID" id="20347622"/>
<keyword evidence="4" id="KW-1185">Reference proteome</keyword>
<organism evidence="2">
    <name type="scientific">Gaeumannomyces tritici (strain R3-111a-1)</name>
    <name type="common">Wheat and barley take-all root rot fungus</name>
    <name type="synonym">Gaeumannomyces graminis var. tritici</name>
    <dbReference type="NCBI Taxonomy" id="644352"/>
    <lineage>
        <taxon>Eukaryota</taxon>
        <taxon>Fungi</taxon>
        <taxon>Dikarya</taxon>
        <taxon>Ascomycota</taxon>
        <taxon>Pezizomycotina</taxon>
        <taxon>Sordariomycetes</taxon>
        <taxon>Sordariomycetidae</taxon>
        <taxon>Magnaporthales</taxon>
        <taxon>Magnaporthaceae</taxon>
        <taxon>Gaeumannomyces</taxon>
    </lineage>
</organism>